<keyword evidence="3" id="KW-1185">Reference proteome</keyword>
<proteinExistence type="predicted"/>
<evidence type="ECO:0000256" key="1">
    <source>
        <dbReference type="SAM" id="Phobius"/>
    </source>
</evidence>
<sequence>MRIASRVFYGLAALAAIAGGVFYVYISSLACAFGSLNGRCRIKAPWELGSEDLQFMVLYPLSIVLILALIGWLLGRDAG</sequence>
<feature type="transmembrane region" description="Helical" evidence="1">
    <location>
        <begin position="56"/>
        <end position="75"/>
    </location>
</feature>
<keyword evidence="1" id="KW-0812">Transmembrane</keyword>
<name>A0ABT3GUC8_9RHOB</name>
<dbReference type="RefSeq" id="WP_264504260.1">
    <property type="nucleotide sequence ID" value="NZ_JAPDFL010000001.1"/>
</dbReference>
<reference evidence="2 3" key="1">
    <citation type="submission" date="2022-10" db="EMBL/GenBank/DDBJ databases">
        <title>Pararhodobacter sp. nov., isolated from marine algae.</title>
        <authorList>
            <person name="Choi B.J."/>
            <person name="Kim J.M."/>
            <person name="Lee J.K."/>
            <person name="Choi D.G."/>
            <person name="Jeon C.O."/>
        </authorList>
    </citation>
    <scope>NUCLEOTIDE SEQUENCE [LARGE SCALE GENOMIC DNA]</scope>
    <source>
        <strain evidence="2 3">ZQ420</strain>
    </source>
</reference>
<keyword evidence="1" id="KW-0472">Membrane</keyword>
<protein>
    <submittedName>
        <fullName evidence="2">Methionine synthase</fullName>
    </submittedName>
</protein>
<dbReference type="EMBL" id="JAPDFL010000001">
    <property type="protein sequence ID" value="MCW1931110.1"/>
    <property type="molecule type" value="Genomic_DNA"/>
</dbReference>
<dbReference type="PROSITE" id="PS51257">
    <property type="entry name" value="PROKAR_LIPOPROTEIN"/>
    <property type="match status" value="1"/>
</dbReference>
<keyword evidence="1" id="KW-1133">Transmembrane helix</keyword>
<evidence type="ECO:0000313" key="2">
    <source>
        <dbReference type="EMBL" id="MCW1931110.1"/>
    </source>
</evidence>
<gene>
    <name evidence="2" type="ORF">OKW52_02200</name>
</gene>
<feature type="transmembrane region" description="Helical" evidence="1">
    <location>
        <begin position="7"/>
        <end position="36"/>
    </location>
</feature>
<organism evidence="2 3">
    <name type="scientific">Pararhodobacter zhoushanensis</name>
    <dbReference type="NCBI Taxonomy" id="2479545"/>
    <lineage>
        <taxon>Bacteria</taxon>
        <taxon>Pseudomonadati</taxon>
        <taxon>Pseudomonadota</taxon>
        <taxon>Alphaproteobacteria</taxon>
        <taxon>Rhodobacterales</taxon>
        <taxon>Paracoccaceae</taxon>
        <taxon>Pararhodobacter</taxon>
    </lineage>
</organism>
<accession>A0ABT3GUC8</accession>
<comment type="caution">
    <text evidence="2">The sequence shown here is derived from an EMBL/GenBank/DDBJ whole genome shotgun (WGS) entry which is preliminary data.</text>
</comment>
<evidence type="ECO:0000313" key="3">
    <source>
        <dbReference type="Proteomes" id="UP001208938"/>
    </source>
</evidence>
<dbReference type="Proteomes" id="UP001208938">
    <property type="component" value="Unassembled WGS sequence"/>
</dbReference>